<dbReference type="GO" id="GO:0015450">
    <property type="term" value="F:protein-transporting ATPase activity"/>
    <property type="evidence" value="ECO:0007669"/>
    <property type="project" value="InterPro"/>
</dbReference>
<evidence type="ECO:0000313" key="11">
    <source>
        <dbReference type="EMBL" id="SVA03756.1"/>
    </source>
</evidence>
<sequence length="115" mass="11780">MIISIFTVIHLVAAVSIVILVLLQRGKGADMGAAFGGGSSQSVFGSQGSATFLSRITAGLAAVFFISGLSLAYMYTQKGGAPRSVIETTTSQAPLAESLREKDSTDLPAVPGSKD</sequence>
<evidence type="ECO:0000256" key="1">
    <source>
        <dbReference type="ARBA" id="ARBA00004651"/>
    </source>
</evidence>
<accession>A0A381SIE5</accession>
<keyword evidence="8" id="KW-0811">Translocation</keyword>
<dbReference type="AlphaFoldDB" id="A0A381SIE5"/>
<reference evidence="11" key="1">
    <citation type="submission" date="2018-05" db="EMBL/GenBank/DDBJ databases">
        <authorList>
            <person name="Lanie J.A."/>
            <person name="Ng W.-L."/>
            <person name="Kazmierczak K.M."/>
            <person name="Andrzejewski T.M."/>
            <person name="Davidsen T.M."/>
            <person name="Wayne K.J."/>
            <person name="Tettelin H."/>
            <person name="Glass J.I."/>
            <person name="Rusch D."/>
            <person name="Podicherti R."/>
            <person name="Tsui H.-C.T."/>
            <person name="Winkler M.E."/>
        </authorList>
    </citation>
    <scope>NUCLEOTIDE SEQUENCE</scope>
</reference>
<dbReference type="NCBIfam" id="TIGR00810">
    <property type="entry name" value="secG"/>
    <property type="match status" value="1"/>
</dbReference>
<dbReference type="GO" id="GO:0009306">
    <property type="term" value="P:protein secretion"/>
    <property type="evidence" value="ECO:0007669"/>
    <property type="project" value="InterPro"/>
</dbReference>
<keyword evidence="6" id="KW-0653">Protein transport</keyword>
<keyword evidence="7 10" id="KW-1133">Transmembrane helix</keyword>
<comment type="subcellular location">
    <subcellularLocation>
        <location evidence="1">Cell membrane</location>
        <topology evidence="1">Multi-pass membrane protein</topology>
    </subcellularLocation>
</comment>
<keyword evidence="4" id="KW-1003">Cell membrane</keyword>
<feature type="transmembrane region" description="Helical" evidence="10">
    <location>
        <begin position="52"/>
        <end position="75"/>
    </location>
</feature>
<evidence type="ECO:0000256" key="7">
    <source>
        <dbReference type="ARBA" id="ARBA00022989"/>
    </source>
</evidence>
<evidence type="ECO:0000256" key="9">
    <source>
        <dbReference type="ARBA" id="ARBA00023136"/>
    </source>
</evidence>
<evidence type="ECO:0008006" key="12">
    <source>
        <dbReference type="Google" id="ProtNLM"/>
    </source>
</evidence>
<proteinExistence type="inferred from homology"/>
<dbReference type="PANTHER" id="PTHR34182:SF1">
    <property type="entry name" value="PROTEIN-EXPORT MEMBRANE PROTEIN SECG"/>
    <property type="match status" value="1"/>
</dbReference>
<evidence type="ECO:0000256" key="2">
    <source>
        <dbReference type="ARBA" id="ARBA00008445"/>
    </source>
</evidence>
<evidence type="ECO:0000256" key="10">
    <source>
        <dbReference type="SAM" id="Phobius"/>
    </source>
</evidence>
<dbReference type="GO" id="GO:0065002">
    <property type="term" value="P:intracellular protein transmembrane transport"/>
    <property type="evidence" value="ECO:0007669"/>
    <property type="project" value="TreeGrafter"/>
</dbReference>
<keyword evidence="9 10" id="KW-0472">Membrane</keyword>
<dbReference type="EMBL" id="UINC01003148">
    <property type="protein sequence ID" value="SVA03756.1"/>
    <property type="molecule type" value="Genomic_DNA"/>
</dbReference>
<evidence type="ECO:0000256" key="4">
    <source>
        <dbReference type="ARBA" id="ARBA00022475"/>
    </source>
</evidence>
<evidence type="ECO:0000256" key="8">
    <source>
        <dbReference type="ARBA" id="ARBA00023010"/>
    </source>
</evidence>
<protein>
    <recommendedName>
        <fullName evidence="12">Protein-export membrane protein SecG</fullName>
    </recommendedName>
</protein>
<organism evidence="11">
    <name type="scientific">marine metagenome</name>
    <dbReference type="NCBI Taxonomy" id="408172"/>
    <lineage>
        <taxon>unclassified sequences</taxon>
        <taxon>metagenomes</taxon>
        <taxon>ecological metagenomes</taxon>
    </lineage>
</organism>
<dbReference type="PRINTS" id="PR01651">
    <property type="entry name" value="SECGEXPORT"/>
</dbReference>
<comment type="similarity">
    <text evidence="2">Belongs to the SecG family.</text>
</comment>
<dbReference type="GO" id="GO:0005886">
    <property type="term" value="C:plasma membrane"/>
    <property type="evidence" value="ECO:0007669"/>
    <property type="project" value="UniProtKB-SubCell"/>
</dbReference>
<dbReference type="Pfam" id="PF03840">
    <property type="entry name" value="SecG"/>
    <property type="match status" value="1"/>
</dbReference>
<dbReference type="PANTHER" id="PTHR34182">
    <property type="entry name" value="PROTEIN-EXPORT MEMBRANE PROTEIN SECG"/>
    <property type="match status" value="1"/>
</dbReference>
<name>A0A381SIE5_9ZZZZ</name>
<keyword evidence="5 10" id="KW-0812">Transmembrane</keyword>
<dbReference type="InterPro" id="IPR004692">
    <property type="entry name" value="SecG"/>
</dbReference>
<evidence type="ECO:0000256" key="6">
    <source>
        <dbReference type="ARBA" id="ARBA00022927"/>
    </source>
</evidence>
<dbReference type="GO" id="GO:0043952">
    <property type="term" value="P:protein transport by the Sec complex"/>
    <property type="evidence" value="ECO:0007669"/>
    <property type="project" value="TreeGrafter"/>
</dbReference>
<gene>
    <name evidence="11" type="ORF">METZ01_LOCUS56610</name>
</gene>
<keyword evidence="3" id="KW-0813">Transport</keyword>
<evidence type="ECO:0000256" key="3">
    <source>
        <dbReference type="ARBA" id="ARBA00022448"/>
    </source>
</evidence>
<evidence type="ECO:0000256" key="5">
    <source>
        <dbReference type="ARBA" id="ARBA00022692"/>
    </source>
</evidence>